<sequence>MSPKICRINSSNNKLDKRTTMGRSASGKTRQLKSHWEDMFKNSAGKNYPDFTKF</sequence>
<dbReference type="EMBL" id="JAANOH010000004">
    <property type="protein sequence ID" value="MCZ2475930.1"/>
    <property type="molecule type" value="Genomic_DNA"/>
</dbReference>
<evidence type="ECO:0000313" key="2">
    <source>
        <dbReference type="EMBL" id="MCZ2475930.1"/>
    </source>
</evidence>
<reference evidence="2 3" key="1">
    <citation type="submission" date="2020-03" db="EMBL/GenBank/DDBJ databases">
        <authorList>
            <person name="Pitt A."/>
            <person name="Hahn M.W."/>
        </authorList>
    </citation>
    <scope>NUCLEOTIDE SEQUENCE [LARGE SCALE GENOMIC DNA]</scope>
    <source>
        <strain evidence="2 3">5A-MARBSE</strain>
    </source>
</reference>
<gene>
    <name evidence="2" type="ORF">G9H61_10755</name>
</gene>
<keyword evidence="3" id="KW-1185">Reference proteome</keyword>
<protein>
    <submittedName>
        <fullName evidence="2">Uncharacterized protein</fullName>
    </submittedName>
</protein>
<name>A0ABT4JI26_9BACT</name>
<proteinExistence type="predicted"/>
<evidence type="ECO:0000256" key="1">
    <source>
        <dbReference type="SAM" id="MobiDB-lite"/>
    </source>
</evidence>
<accession>A0ABT4JI26</accession>
<evidence type="ECO:0000313" key="3">
    <source>
        <dbReference type="Proteomes" id="UP001321186"/>
    </source>
</evidence>
<dbReference type="Proteomes" id="UP001321186">
    <property type="component" value="Unassembled WGS sequence"/>
</dbReference>
<organism evidence="2 3">
    <name type="scientific">Aquirufa ecclesiirivi</name>
    <dbReference type="NCBI Taxonomy" id="2715124"/>
    <lineage>
        <taxon>Bacteria</taxon>
        <taxon>Pseudomonadati</taxon>
        <taxon>Bacteroidota</taxon>
        <taxon>Cytophagia</taxon>
        <taxon>Cytophagales</taxon>
        <taxon>Flectobacillaceae</taxon>
        <taxon>Aquirufa</taxon>
    </lineage>
</organism>
<feature type="region of interest" description="Disordered" evidence="1">
    <location>
        <begin position="1"/>
        <end position="32"/>
    </location>
</feature>
<dbReference type="RefSeq" id="WP_269010530.1">
    <property type="nucleotide sequence ID" value="NZ_JAANOH010000004.1"/>
</dbReference>
<comment type="caution">
    <text evidence="2">The sequence shown here is derived from an EMBL/GenBank/DDBJ whole genome shotgun (WGS) entry which is preliminary data.</text>
</comment>